<dbReference type="InterPro" id="IPR000742">
    <property type="entry name" value="EGF"/>
</dbReference>
<dbReference type="Pfam" id="PF00008">
    <property type="entry name" value="EGF"/>
    <property type="match status" value="1"/>
</dbReference>
<dbReference type="FunFam" id="2.10.25.10:FF:000020">
    <property type="entry name" value="Latent-transforming growth factor beta-binding protein 1"/>
    <property type="match status" value="1"/>
</dbReference>
<dbReference type="GO" id="GO:0005102">
    <property type="term" value="F:signaling receptor binding"/>
    <property type="evidence" value="ECO:0000318"/>
    <property type="project" value="GO_Central"/>
</dbReference>
<dbReference type="InterPro" id="IPR050969">
    <property type="entry name" value="Dev_Signal_Modulators"/>
</dbReference>
<evidence type="ECO:0000259" key="7">
    <source>
        <dbReference type="PROSITE" id="PS50923"/>
    </source>
</evidence>
<protein>
    <recommendedName>
        <fullName evidence="10">EGF-like domain-containing protein</fullName>
    </recommendedName>
</protein>
<dbReference type="Pfam" id="PF07974">
    <property type="entry name" value="EGF_2"/>
    <property type="match status" value="1"/>
</dbReference>
<dbReference type="Ensembl" id="ENSCINT00000031708.1">
    <property type="protein sequence ID" value="ENSCINP00000035153.1"/>
    <property type="gene ID" value="ENSCING00000024766.1"/>
</dbReference>
<dbReference type="InterPro" id="IPR000436">
    <property type="entry name" value="Sushi_SCR_CCP_dom"/>
</dbReference>
<reference evidence="9" key="1">
    <citation type="journal article" date="2002" name="Science">
        <title>The draft genome of Ciona intestinalis: insights into chordate and vertebrate origins.</title>
        <authorList>
            <person name="Dehal P."/>
            <person name="Satou Y."/>
            <person name="Campbell R.K."/>
            <person name="Chapman J."/>
            <person name="Degnan B."/>
            <person name="De Tomaso A."/>
            <person name="Davidson B."/>
            <person name="Di Gregorio A."/>
            <person name="Gelpke M."/>
            <person name="Goodstein D.M."/>
            <person name="Harafuji N."/>
            <person name="Hastings K.E."/>
            <person name="Ho I."/>
            <person name="Hotta K."/>
            <person name="Huang W."/>
            <person name="Kawashima T."/>
            <person name="Lemaire P."/>
            <person name="Martinez D."/>
            <person name="Meinertzhagen I.A."/>
            <person name="Necula S."/>
            <person name="Nonaka M."/>
            <person name="Putnam N."/>
            <person name="Rash S."/>
            <person name="Saiga H."/>
            <person name="Satake M."/>
            <person name="Terry A."/>
            <person name="Yamada L."/>
            <person name="Wang H.G."/>
            <person name="Awazu S."/>
            <person name="Azumi K."/>
            <person name="Boore J."/>
            <person name="Branno M."/>
            <person name="Chin-Bow S."/>
            <person name="DeSantis R."/>
            <person name="Doyle S."/>
            <person name="Francino P."/>
            <person name="Keys D.N."/>
            <person name="Haga S."/>
            <person name="Hayashi H."/>
            <person name="Hino K."/>
            <person name="Imai K.S."/>
            <person name="Inaba K."/>
            <person name="Kano S."/>
            <person name="Kobayashi K."/>
            <person name="Kobayashi M."/>
            <person name="Lee B.I."/>
            <person name="Makabe K.W."/>
            <person name="Manohar C."/>
            <person name="Matassi G."/>
            <person name="Medina M."/>
            <person name="Mochizuki Y."/>
            <person name="Mount S."/>
            <person name="Morishita T."/>
            <person name="Miura S."/>
            <person name="Nakayama A."/>
            <person name="Nishizaka S."/>
            <person name="Nomoto H."/>
            <person name="Ohta F."/>
            <person name="Oishi K."/>
            <person name="Rigoutsos I."/>
            <person name="Sano M."/>
            <person name="Sasaki A."/>
            <person name="Sasakura Y."/>
            <person name="Shoguchi E."/>
            <person name="Shin-i T."/>
            <person name="Spagnuolo A."/>
            <person name="Stainier D."/>
            <person name="Suzuki M.M."/>
            <person name="Tassy O."/>
            <person name="Takatori N."/>
            <person name="Tokuoka M."/>
            <person name="Yagi K."/>
            <person name="Yoshizaki F."/>
            <person name="Wada S."/>
            <person name="Zhang C."/>
            <person name="Hyatt P.D."/>
            <person name="Larimer F."/>
            <person name="Detter C."/>
            <person name="Doggett N."/>
            <person name="Glavina T."/>
            <person name="Hawkins T."/>
            <person name="Richardson P."/>
            <person name="Lucas S."/>
            <person name="Kohara Y."/>
            <person name="Levine M."/>
            <person name="Satoh N."/>
            <person name="Rokhsar D.S."/>
        </authorList>
    </citation>
    <scope>NUCLEOTIDE SEQUENCE [LARGE SCALE GENOMIC DNA]</scope>
</reference>
<feature type="disulfide bond" evidence="4">
    <location>
        <begin position="79"/>
        <end position="89"/>
    </location>
</feature>
<evidence type="ECO:0000256" key="4">
    <source>
        <dbReference type="PROSITE-ProRule" id="PRU00076"/>
    </source>
</evidence>
<dbReference type="SUPFAM" id="SSF57535">
    <property type="entry name" value="Complement control module/SCR domain"/>
    <property type="match status" value="1"/>
</dbReference>
<evidence type="ECO:0000256" key="1">
    <source>
        <dbReference type="ARBA" id="ARBA00022536"/>
    </source>
</evidence>
<dbReference type="HOGENOM" id="CLU_1488525_0_0_1"/>
<feature type="disulfide bond" evidence="4">
    <location>
        <begin position="161"/>
        <end position="170"/>
    </location>
</feature>
<sequence length="181" mass="20144">MVGRFSFASDFSALTDGCYAPEVEGRNVKLLHGDEILPHYELDSELHFCCMPGYRAVSQLTIQCVDGRWTDQPECASLCRHRCLHSGSCVAHDKCSCVNGWSGNRCRHPTCILPCMNGGYCSAPYTCTCSPGWTGERCQTPFCTKSCQNGGQCVSPEQCKCPYGYFGEDCSEERSYFGLYW</sequence>
<dbReference type="SUPFAM" id="SSF57196">
    <property type="entry name" value="EGF/Laminin"/>
    <property type="match status" value="2"/>
</dbReference>
<dbReference type="InterPro" id="IPR013111">
    <property type="entry name" value="EGF_extracell"/>
</dbReference>
<dbReference type="GeneTree" id="ENSGT00940000165119"/>
<reference evidence="8" key="4">
    <citation type="submission" date="2025-09" db="UniProtKB">
        <authorList>
            <consortium name="Ensembl"/>
        </authorList>
    </citation>
    <scope>IDENTIFICATION</scope>
</reference>
<dbReference type="Gene3D" id="2.10.25.10">
    <property type="entry name" value="Laminin"/>
    <property type="match status" value="3"/>
</dbReference>
<keyword evidence="5" id="KW-0768">Sushi</keyword>
<keyword evidence="9" id="KW-1185">Reference proteome</keyword>
<keyword evidence="2" id="KW-0732">Signal</keyword>
<dbReference type="InParanoid" id="H2XZR9"/>
<dbReference type="InterPro" id="IPR035976">
    <property type="entry name" value="Sushi/SCR/CCP_sf"/>
</dbReference>
<evidence type="ECO:0000256" key="5">
    <source>
        <dbReference type="PROSITE-ProRule" id="PRU00302"/>
    </source>
</evidence>
<keyword evidence="3 4" id="KW-1015">Disulfide bond</keyword>
<dbReference type="GO" id="GO:0009986">
    <property type="term" value="C:cell surface"/>
    <property type="evidence" value="ECO:0000318"/>
    <property type="project" value="GO_Central"/>
</dbReference>
<dbReference type="PANTHER" id="PTHR14949">
    <property type="entry name" value="EGF-LIKE-DOMAIN, MULTIPLE 7, 8"/>
    <property type="match status" value="1"/>
</dbReference>
<evidence type="ECO:0000259" key="6">
    <source>
        <dbReference type="PROSITE" id="PS50026"/>
    </source>
</evidence>
<feature type="domain" description="Sushi" evidence="7">
    <location>
        <begin position="16"/>
        <end position="77"/>
    </location>
</feature>
<evidence type="ECO:0000256" key="3">
    <source>
        <dbReference type="ARBA" id="ARBA00023157"/>
    </source>
</evidence>
<dbReference type="PROSITE" id="PS50026">
    <property type="entry name" value="EGF_3"/>
    <property type="match status" value="2"/>
</dbReference>
<evidence type="ECO:0000313" key="9">
    <source>
        <dbReference type="Proteomes" id="UP000008144"/>
    </source>
</evidence>
<feature type="disulfide bond" evidence="4">
    <location>
        <begin position="143"/>
        <end position="153"/>
    </location>
</feature>
<organism evidence="8 9">
    <name type="scientific">Ciona intestinalis</name>
    <name type="common">Transparent sea squirt</name>
    <name type="synonym">Ascidia intestinalis</name>
    <dbReference type="NCBI Taxonomy" id="7719"/>
    <lineage>
        <taxon>Eukaryota</taxon>
        <taxon>Metazoa</taxon>
        <taxon>Chordata</taxon>
        <taxon>Tunicata</taxon>
        <taxon>Ascidiacea</taxon>
        <taxon>Phlebobranchia</taxon>
        <taxon>Cionidae</taxon>
        <taxon>Ciona</taxon>
    </lineage>
</organism>
<proteinExistence type="predicted"/>
<feature type="domain" description="EGF-like" evidence="6">
    <location>
        <begin position="76"/>
        <end position="107"/>
    </location>
</feature>
<dbReference type="PROSITE" id="PS01186">
    <property type="entry name" value="EGF_2"/>
    <property type="match status" value="1"/>
</dbReference>
<feature type="disulfide bond" evidence="4">
    <location>
        <begin position="97"/>
        <end position="106"/>
    </location>
</feature>
<dbReference type="AlphaFoldDB" id="H2XZR9"/>
<reference evidence="8" key="2">
    <citation type="journal article" date="2008" name="Genome Biol.">
        <title>Improved genome assembly and evidence-based global gene model set for the chordate Ciona intestinalis: new insight into intron and operon populations.</title>
        <authorList>
            <person name="Satou Y."/>
            <person name="Mineta K."/>
            <person name="Ogasawara M."/>
            <person name="Sasakura Y."/>
            <person name="Shoguchi E."/>
            <person name="Ueno K."/>
            <person name="Yamada L."/>
            <person name="Matsumoto J."/>
            <person name="Wasserscheid J."/>
            <person name="Dewar K."/>
            <person name="Wiley G.B."/>
            <person name="Macmil S.L."/>
            <person name="Roe B.A."/>
            <person name="Zeller R.W."/>
            <person name="Hastings K.E."/>
            <person name="Lemaire P."/>
            <person name="Lindquist E."/>
            <person name="Endo T."/>
            <person name="Hotta K."/>
            <person name="Inaba K."/>
        </authorList>
    </citation>
    <scope>NUCLEOTIDE SEQUENCE [LARGE SCALE GENOMIC DNA]</scope>
    <source>
        <strain evidence="8">wild type</strain>
    </source>
</reference>
<dbReference type="PROSITE" id="PS50923">
    <property type="entry name" value="SUSHI"/>
    <property type="match status" value="1"/>
</dbReference>
<accession>H2XZR9</accession>
<evidence type="ECO:0000256" key="2">
    <source>
        <dbReference type="ARBA" id="ARBA00022729"/>
    </source>
</evidence>
<name>H2XZR9_CIOIN</name>
<reference evidence="8" key="3">
    <citation type="submission" date="2025-08" db="UniProtKB">
        <authorList>
            <consortium name="Ensembl"/>
        </authorList>
    </citation>
    <scope>IDENTIFICATION</scope>
</reference>
<dbReference type="Gene3D" id="2.10.70.10">
    <property type="entry name" value="Complement Module, domain 1"/>
    <property type="match status" value="1"/>
</dbReference>
<evidence type="ECO:0000313" key="8">
    <source>
        <dbReference type="Ensembl" id="ENSCINP00000035153.1"/>
    </source>
</evidence>
<dbReference type="Proteomes" id="UP000008144">
    <property type="component" value="Chromosome 5"/>
</dbReference>
<dbReference type="PANTHER" id="PTHR14949:SF57">
    <property type="entry name" value="EGF-LIKE DOMAIN-CONTAINING PROTEIN"/>
    <property type="match status" value="1"/>
</dbReference>
<keyword evidence="1 4" id="KW-0245">EGF-like domain</keyword>
<feature type="domain" description="EGF-like" evidence="6">
    <location>
        <begin position="139"/>
        <end position="171"/>
    </location>
</feature>
<dbReference type="SMART" id="SM00181">
    <property type="entry name" value="EGF"/>
    <property type="match status" value="3"/>
</dbReference>
<dbReference type="SMART" id="SM00032">
    <property type="entry name" value="CCP"/>
    <property type="match status" value="1"/>
</dbReference>
<dbReference type="PROSITE" id="PS00022">
    <property type="entry name" value="EGF_1"/>
    <property type="match status" value="1"/>
</dbReference>
<dbReference type="EMBL" id="EAAA01002218">
    <property type="status" value="NOT_ANNOTATED_CDS"/>
    <property type="molecule type" value="Genomic_DNA"/>
</dbReference>
<dbReference type="OMA" id="ERVEHHM"/>
<evidence type="ECO:0008006" key="10">
    <source>
        <dbReference type="Google" id="ProtNLM"/>
    </source>
</evidence>
<dbReference type="STRING" id="7719.ENSCINP00000035153"/>
<dbReference type="GO" id="GO:0005576">
    <property type="term" value="C:extracellular region"/>
    <property type="evidence" value="ECO:0000318"/>
    <property type="project" value="GO_Central"/>
</dbReference>
<comment type="caution">
    <text evidence="4">Lacks conserved residue(s) required for the propagation of feature annotation.</text>
</comment>